<dbReference type="EMBL" id="LR797009">
    <property type="protein sequence ID" value="CAB4181701.1"/>
    <property type="molecule type" value="Genomic_DNA"/>
</dbReference>
<evidence type="ECO:0000313" key="2">
    <source>
        <dbReference type="EMBL" id="CAB4176072.1"/>
    </source>
</evidence>
<evidence type="ECO:0000313" key="4">
    <source>
        <dbReference type="EMBL" id="CAB4197571.1"/>
    </source>
</evidence>
<organism evidence="2">
    <name type="scientific">uncultured Caudovirales phage</name>
    <dbReference type="NCBI Taxonomy" id="2100421"/>
    <lineage>
        <taxon>Viruses</taxon>
        <taxon>Duplodnaviria</taxon>
        <taxon>Heunggongvirae</taxon>
        <taxon>Uroviricota</taxon>
        <taxon>Caudoviricetes</taxon>
        <taxon>Peduoviridae</taxon>
        <taxon>Maltschvirus</taxon>
        <taxon>Maltschvirus maltsch</taxon>
    </lineage>
</organism>
<protein>
    <submittedName>
        <fullName evidence="2">Uncharacterized protein</fullName>
    </submittedName>
</protein>
<dbReference type="EMBL" id="LR797259">
    <property type="protein sequence ID" value="CAB4197571.1"/>
    <property type="molecule type" value="Genomic_DNA"/>
</dbReference>
<gene>
    <name evidence="3" type="ORF">UFOVP1073_55</name>
    <name evidence="4" type="ORF">UFOVP1308_20</name>
    <name evidence="5" type="ORF">UFOVP1423_49</name>
    <name evidence="6" type="ORF">UFOVP1520_20</name>
    <name evidence="1" type="ORF">UFOVP898_57</name>
    <name evidence="2" type="ORF">UFOVP985_2</name>
</gene>
<proteinExistence type="predicted"/>
<reference evidence="2" key="1">
    <citation type="submission" date="2020-05" db="EMBL/GenBank/DDBJ databases">
        <authorList>
            <person name="Chiriac C."/>
            <person name="Salcher M."/>
            <person name="Ghai R."/>
            <person name="Kavagutti S V."/>
        </authorList>
    </citation>
    <scope>NUCLEOTIDE SEQUENCE</scope>
</reference>
<evidence type="ECO:0000313" key="1">
    <source>
        <dbReference type="EMBL" id="CAB4169271.1"/>
    </source>
</evidence>
<evidence type="ECO:0000313" key="3">
    <source>
        <dbReference type="EMBL" id="CAB4181701.1"/>
    </source>
</evidence>
<name>A0A6J5PY52_9CAUD</name>
<dbReference type="EMBL" id="LR796838">
    <property type="protein sequence ID" value="CAB4169271.1"/>
    <property type="molecule type" value="Genomic_DNA"/>
</dbReference>
<evidence type="ECO:0000313" key="5">
    <source>
        <dbReference type="EMBL" id="CAB4210804.1"/>
    </source>
</evidence>
<sequence>MALLTYNGKLISGLTQNRNCCCATFNCYCYTRFTNYGSTLVERRRVCYRAPYFNGAVWVFPDGQPCVPTNPGGCTVTYIGGIVNVCSCPGAGMNPFRWDFVSTLSQWTACTTIAPPP</sequence>
<dbReference type="EMBL" id="LR797361">
    <property type="protein sequence ID" value="CAB4210804.1"/>
    <property type="molecule type" value="Genomic_DNA"/>
</dbReference>
<accession>A0A6J5PY52</accession>
<evidence type="ECO:0000313" key="6">
    <source>
        <dbReference type="EMBL" id="CAB5227114.1"/>
    </source>
</evidence>
<dbReference type="EMBL" id="LR798377">
    <property type="protein sequence ID" value="CAB5227114.1"/>
    <property type="molecule type" value="Genomic_DNA"/>
</dbReference>
<dbReference type="EMBL" id="LR796942">
    <property type="protein sequence ID" value="CAB4176072.1"/>
    <property type="molecule type" value="Genomic_DNA"/>
</dbReference>